<dbReference type="EMBL" id="QWDM01000015">
    <property type="protein sequence ID" value="RUT68611.1"/>
    <property type="molecule type" value="Genomic_DNA"/>
</dbReference>
<proteinExistence type="predicted"/>
<dbReference type="OrthoDB" id="1273722at2"/>
<evidence type="ECO:0000313" key="3">
    <source>
        <dbReference type="Proteomes" id="UP000288102"/>
    </source>
</evidence>
<reference evidence="3" key="1">
    <citation type="journal article" date="2019" name="Syst. Appl. Microbiol.">
        <title>Flavobacterium circumlabens sp. nov. and Flavobacterium cupreum sp. nov., two psychrotrophic species isolated from Antarctic environmental samples.</title>
        <authorList>
            <person name="Kralova S."/>
            <person name="Busse H.-J."/>
            <person name="Svec P."/>
            <person name="Maslanova I."/>
            <person name="Stankova E."/>
            <person name="Bartak M."/>
            <person name="Sedlacek I."/>
        </authorList>
    </citation>
    <scope>NUCLEOTIDE SEQUENCE [LARGE SCALE GENOMIC DNA]</scope>
    <source>
        <strain evidence="3">CCM 8825</strain>
    </source>
</reference>
<comment type="caution">
    <text evidence="2">The sequence shown here is derived from an EMBL/GenBank/DDBJ whole genome shotgun (WGS) entry which is preliminary data.</text>
</comment>
<dbReference type="RefSeq" id="WP_127340055.1">
    <property type="nucleotide sequence ID" value="NZ_QWDM01000015.1"/>
</dbReference>
<dbReference type="InterPro" id="IPR006827">
    <property type="entry name" value="Lant_deHydtase_N"/>
</dbReference>
<organism evidence="2 3">
    <name type="scientific">Flavobacterium cupreum</name>
    <dbReference type="NCBI Taxonomy" id="2133766"/>
    <lineage>
        <taxon>Bacteria</taxon>
        <taxon>Pseudomonadati</taxon>
        <taxon>Bacteroidota</taxon>
        <taxon>Flavobacteriia</taxon>
        <taxon>Flavobacteriales</taxon>
        <taxon>Flavobacteriaceae</taxon>
        <taxon>Flavobacterium</taxon>
    </lineage>
</organism>
<gene>
    <name evidence="2" type="ORF">D0817_19830</name>
</gene>
<dbReference type="AlphaFoldDB" id="A0A434A2J2"/>
<evidence type="ECO:0000313" key="2">
    <source>
        <dbReference type="EMBL" id="RUT68611.1"/>
    </source>
</evidence>
<evidence type="ECO:0000259" key="1">
    <source>
        <dbReference type="Pfam" id="PF04738"/>
    </source>
</evidence>
<dbReference type="Pfam" id="PF04738">
    <property type="entry name" value="Lant_dehydr_N"/>
    <property type="match status" value="1"/>
</dbReference>
<feature type="domain" description="Lantibiotic dehydratase N-terminal" evidence="1">
    <location>
        <begin position="46"/>
        <end position="721"/>
    </location>
</feature>
<keyword evidence="3" id="KW-1185">Reference proteome</keyword>
<dbReference type="Proteomes" id="UP000288102">
    <property type="component" value="Unassembled WGS sequence"/>
</dbReference>
<name>A0A434A2J2_9FLAO</name>
<protein>
    <recommendedName>
        <fullName evidence="1">Lantibiotic dehydratase N-terminal domain-containing protein</fullName>
    </recommendedName>
</protein>
<accession>A0A434A2J2</accession>
<sequence length="765" mass="88522">MCKSEIGYSFFSSFVVRTPSYPINFYTKLTEASIIERDTIIETLKDQNICEALFLASPDFYNEVLKWITFEDYNSKKHNKIKLSILKYLIRMSTRSTPFGLFSGTGFGTFGHQTKINIDPEKSFYRKTRFDMQFLANLGNELQTNSVLQNELLFYPNTTLYKLGDYYRYVQYDLNLDTRKYSLQAVKRSTYLDLVLDKSAFGISKLDLVKVLESKKIKEPEAAAFIFELISNQILVSELEITLTGDDFTNRLVNVQDFKKYPKNAALAKKNKTMLRKEDTDLCLDLKTLSGKLSKIDKLKEFQQNHYQNISETLRNKKVTVNEKYLFQTDLFLNSNEFQLDEKYKNELLNAIKLLNKISAKPKKTSLENFKKAFIRRYEDEAIPLVKALDFETGIRYGSESENYDVSPLLDSIDLKRKSNIPNIILDDVEKIIHEKIKNALINNKNSFAITFNDFADTDFSNENLPITFSCIFEIVQENEKEWLVIQSIGGSGAANIMARFCYGNSDINDFANEITTYESENCGDKIIAEIIHLPEARTGNVLRRPTFREYEIPYLAQSNVAAANQISIEDIMLKMNYGRLTLWSKKHNREIIPRLTNAHNFSNKALPIYHFLCDMQFENCKADIGINKNNLELLYDFLPRITTGSCIVSKATWIFTEERNPHFFNYLNKEYKIDNEEAVGLAHNMLSSVKQKPLPQYVSLLDGDNTLLVNMQNTTSLEMLFATIKNRKKFILEEFLFPSEKVITAKNDHFSNQFLVGLKSYNMD</sequence>